<dbReference type="STRING" id="371731.Rsw2DRAFT_0102"/>
<evidence type="ECO:0000313" key="2">
    <source>
        <dbReference type="Proteomes" id="UP000010121"/>
    </source>
</evidence>
<dbReference type="Gene3D" id="3.40.50.1240">
    <property type="entry name" value="Phosphoglycerate mutase-like"/>
    <property type="match status" value="1"/>
</dbReference>
<dbReference type="Pfam" id="PF00300">
    <property type="entry name" value="His_Phos_1"/>
    <property type="match status" value="1"/>
</dbReference>
<dbReference type="InterPro" id="IPR050275">
    <property type="entry name" value="PGM_Phosphatase"/>
</dbReference>
<organism evidence="1 2">
    <name type="scientific">Rhodobacter ferrooxidans</name>
    <dbReference type="NCBI Taxonomy" id="371731"/>
    <lineage>
        <taxon>Bacteria</taxon>
        <taxon>Pseudomonadati</taxon>
        <taxon>Pseudomonadota</taxon>
        <taxon>Alphaproteobacteria</taxon>
        <taxon>Rhodobacterales</taxon>
        <taxon>Rhodobacter group</taxon>
        <taxon>Rhodobacter</taxon>
    </lineage>
</organism>
<dbReference type="PANTHER" id="PTHR48100">
    <property type="entry name" value="BROAD-SPECIFICITY PHOSPHATASE YOR283W-RELATED"/>
    <property type="match status" value="1"/>
</dbReference>
<reference evidence="1 2" key="1">
    <citation type="submission" date="2009-08" db="EMBL/GenBank/DDBJ databases">
        <title>The draft genome of Rhodobacter sp. SW2.</title>
        <authorList>
            <consortium name="US DOE Joint Genome Institute (JGI-PGF)"/>
            <person name="Lucas S."/>
            <person name="Copeland A."/>
            <person name="Lapidus A."/>
            <person name="Glavina del Rio T."/>
            <person name="Tice H."/>
            <person name="Bruce D."/>
            <person name="Goodwin L."/>
            <person name="Pitluck S."/>
            <person name="Larimer F."/>
            <person name="Land M.L."/>
            <person name="Hauser L."/>
            <person name="Emerson D."/>
        </authorList>
    </citation>
    <scope>NUCLEOTIDE SEQUENCE [LARGE SCALE GENOMIC DNA]</scope>
    <source>
        <strain evidence="1 2">SW2</strain>
    </source>
</reference>
<gene>
    <name evidence="1" type="ORF">Rsw2DRAFT_0102</name>
</gene>
<comment type="caution">
    <text evidence="1">The sequence shown here is derived from an EMBL/GenBank/DDBJ whole genome shotgun (WGS) entry which is preliminary data.</text>
</comment>
<protein>
    <submittedName>
        <fullName evidence="1">Phosphoglycerate mutase</fullName>
    </submittedName>
</protein>
<dbReference type="Proteomes" id="UP000010121">
    <property type="component" value="Unassembled WGS sequence"/>
</dbReference>
<dbReference type="EMBL" id="ACYY01000001">
    <property type="protein sequence ID" value="EEW26867.1"/>
    <property type="molecule type" value="Genomic_DNA"/>
</dbReference>
<evidence type="ECO:0000313" key="1">
    <source>
        <dbReference type="EMBL" id="EEW26867.1"/>
    </source>
</evidence>
<dbReference type="OrthoDB" id="8347407at2"/>
<dbReference type="GO" id="GO:0005737">
    <property type="term" value="C:cytoplasm"/>
    <property type="evidence" value="ECO:0007669"/>
    <property type="project" value="TreeGrafter"/>
</dbReference>
<sequence length="192" mass="21064">MTRLWWVRHGPTHERAFVGWRDVPADLSDAARIARLHAYLPPRALLVSSDLIRASATADAVAKGRQRLPHMPGLREFNLGDWDGRLFTEVAETHPDLSRAYWETPGDTTPPNGESWNAASARVAAAVAQLLADHQGRDIIVVAHVGVILTQVQAALGVSPYQALGHKIDNLSVTRIAHLPNARRAEVINHLP</sequence>
<dbReference type="InterPro" id="IPR029033">
    <property type="entry name" value="His_PPase_superfam"/>
</dbReference>
<proteinExistence type="predicted"/>
<name>C8RWC4_9RHOB</name>
<dbReference type="PANTHER" id="PTHR48100:SF1">
    <property type="entry name" value="HISTIDINE PHOSPHATASE FAMILY PROTEIN-RELATED"/>
    <property type="match status" value="1"/>
</dbReference>
<dbReference type="GO" id="GO:0016791">
    <property type="term" value="F:phosphatase activity"/>
    <property type="evidence" value="ECO:0007669"/>
    <property type="project" value="TreeGrafter"/>
</dbReference>
<accession>C8RWC4</accession>
<dbReference type="AlphaFoldDB" id="C8RWC4"/>
<dbReference type="SMART" id="SM00855">
    <property type="entry name" value="PGAM"/>
    <property type="match status" value="1"/>
</dbReference>
<dbReference type="eggNOG" id="COG0406">
    <property type="taxonomic scope" value="Bacteria"/>
</dbReference>
<dbReference type="InterPro" id="IPR013078">
    <property type="entry name" value="His_Pase_superF_clade-1"/>
</dbReference>
<keyword evidence="2" id="KW-1185">Reference proteome</keyword>
<dbReference type="RefSeq" id="WP_008026951.1">
    <property type="nucleotide sequence ID" value="NZ_ACYY01000001.1"/>
</dbReference>
<dbReference type="SUPFAM" id="SSF53254">
    <property type="entry name" value="Phosphoglycerate mutase-like"/>
    <property type="match status" value="1"/>
</dbReference>